<dbReference type="STRING" id="7918.ENSLOCP00000020895"/>
<dbReference type="eggNOG" id="ENOG502RPYE">
    <property type="taxonomic scope" value="Eukaryota"/>
</dbReference>
<dbReference type="AlphaFoldDB" id="W5NJT6"/>
<protein>
    <submittedName>
        <fullName evidence="6">Family with sequence similarity 83 member B</fullName>
    </submittedName>
</protein>
<dbReference type="GO" id="GO:0016020">
    <property type="term" value="C:membrane"/>
    <property type="evidence" value="ECO:0000318"/>
    <property type="project" value="GO_Central"/>
</dbReference>
<feature type="domain" description="Scaffolding anchor of CK1" evidence="5">
    <location>
        <begin position="15"/>
        <end position="282"/>
    </location>
</feature>
<dbReference type="InParanoid" id="W5NJT6"/>
<evidence type="ECO:0000259" key="5">
    <source>
        <dbReference type="Pfam" id="PF07894"/>
    </source>
</evidence>
<evidence type="ECO:0000313" key="6">
    <source>
        <dbReference type="Ensembl" id="ENSLOCP00000020895.1"/>
    </source>
</evidence>
<comment type="subcellular location">
    <subcellularLocation>
        <location evidence="1">Cytoplasm</location>
    </subcellularLocation>
</comment>
<feature type="region of interest" description="Disordered" evidence="4">
    <location>
        <begin position="70"/>
        <end position="97"/>
    </location>
</feature>
<dbReference type="Ensembl" id="ENSLOCT00000020931.1">
    <property type="protein sequence ID" value="ENSLOCP00000020895.1"/>
    <property type="gene ID" value="ENSLOCG00000016902.1"/>
</dbReference>
<keyword evidence="7" id="KW-1185">Reference proteome</keyword>
<dbReference type="InterPro" id="IPR050944">
    <property type="entry name" value="FAM83"/>
</dbReference>
<evidence type="ECO:0000256" key="1">
    <source>
        <dbReference type="ARBA" id="ARBA00004496"/>
    </source>
</evidence>
<keyword evidence="3" id="KW-0963">Cytoplasm</keyword>
<reference evidence="7" key="1">
    <citation type="submission" date="2011-12" db="EMBL/GenBank/DDBJ databases">
        <title>The Draft Genome of Lepisosteus oculatus.</title>
        <authorList>
            <consortium name="The Broad Institute Genome Assembly &amp; Analysis Group"/>
            <consortium name="Computational R&amp;D Group"/>
            <consortium name="and Sequencing Platform"/>
            <person name="Di Palma F."/>
            <person name="Alfoldi J."/>
            <person name="Johnson J."/>
            <person name="Berlin A."/>
            <person name="Gnerre S."/>
            <person name="Jaffe D."/>
            <person name="MacCallum I."/>
            <person name="Young S."/>
            <person name="Walker B.J."/>
            <person name="Lander E.S."/>
            <person name="Lindblad-Toh K."/>
        </authorList>
    </citation>
    <scope>NUCLEOTIDE SEQUENCE [LARGE SCALE GENOMIC DNA]</scope>
</reference>
<name>W5NJT6_LEPOC</name>
<dbReference type="Pfam" id="PF07894">
    <property type="entry name" value="SACK1"/>
    <property type="match status" value="1"/>
</dbReference>
<dbReference type="Proteomes" id="UP000018468">
    <property type="component" value="Linkage group LG16"/>
</dbReference>
<feature type="compositionally biased region" description="Polar residues" evidence="4">
    <location>
        <begin position="813"/>
        <end position="825"/>
    </location>
</feature>
<dbReference type="Bgee" id="ENSLOCG00000016902">
    <property type="expression patterns" value="Expressed in zone of skin and 4 other cell types or tissues"/>
</dbReference>
<proteinExistence type="inferred from homology"/>
<dbReference type="PANTHER" id="PTHR16181">
    <property type="entry name" value="PROTEIN FAM83A-RELATED"/>
    <property type="match status" value="1"/>
</dbReference>
<dbReference type="SUPFAM" id="SSF56024">
    <property type="entry name" value="Phospholipase D/nuclease"/>
    <property type="match status" value="1"/>
</dbReference>
<dbReference type="GeneID" id="102686695"/>
<dbReference type="OrthoDB" id="8443577at2759"/>
<evidence type="ECO:0000313" key="7">
    <source>
        <dbReference type="Proteomes" id="UP000018468"/>
    </source>
</evidence>
<sequence>MESLSLLSSLKGEFKPEDYVLPHYKESYRLAIDTLVSGGKERYQDFLVSERIGDFLSEEELEFIMANMEKPPAASPSEDDEAPHDDTPSTGTYWPVDSDVETPDLDLGWPEFLPDPINRTKIDLFFHPPRQNCPTIKEVVRKHIQDARKVIAIVMDIFTDVDIFKEVVDASVRGVPVYLLLDDFQFKSFHTMAEKQEVQVQRLRNMRVRTVKGQEYLCRSGAKFHGAMEQKFVLIDCQTVVYGSYSFMWSFEKINLSMVQVITGQLVQSYDEEFRMLFARSTVPQVFAPETVLLDSNNGKWQNGTGPLASHVSHAGQQFERRDHLRHTLDTVYMKACGRQYNSKNNLGDYDSDVYHKRTPTYTPAIHTGFNVQNRIQQFQLPETKNYLKRHSYAGEKQESTYLPQRATRYLSSNWNVAADSDMHTAPGRNEYLSGGIGDQYHQGRLTQPYNRTSNVRQSFHGTDKQVLSLQQNMPTLERTAKSFLRTWRIESYLNNSDFPAGESGDYLDHLTIPYEGMDCKDNKPNPLYMHSRMRSSLVFKSTIPEQPESSSFATNSSSSKLHDDPALSCGNKFYSSLQRNPVVPMENMMRQEDYVLKRRSLQIYDEPKTNLSYANGKEPYHSVYSTLKRAPLKQPDFAQKEENYSYNRHNLNGSKSNVDCSARNGSSSYMFGALGQTNTMVQNEAERTVQNNPVVPQMEGQRSSSQHNIKNDVDKHVPSNSNWQTPPLRTVSVSSLGESNGQPSLKSNKGSEGSPRFFKKSTKKIKSLLSLSDKKDSSSKSKNDSNYKMCSSSDTLISDDDDQNSKSGKGKNGSTTNSIKSVDSTAHAKANSKPQAKENHFSHNVGGTSAPRFGTEQLHYQTEQEQRSTSDVSNVPPSTLERQRPQSGSARYERPGLATEAFRRSRLSEKRVYSRFEPFCTFEKQLSPADHTVTATTTIHAPEKKSLFSSRAGAGLLPHNGAGYQAYPPHENKFGRFMQRVGNFIHKHK</sequence>
<feature type="compositionally biased region" description="Basic and acidic residues" evidence="4">
    <location>
        <begin position="773"/>
        <end position="786"/>
    </location>
</feature>
<feature type="compositionally biased region" description="Polar residues" evidence="4">
    <location>
        <begin position="719"/>
        <end position="752"/>
    </location>
</feature>
<evidence type="ECO:0000256" key="2">
    <source>
        <dbReference type="ARBA" id="ARBA00006937"/>
    </source>
</evidence>
<dbReference type="FunCoup" id="W5NJT6">
    <property type="interactions" value="895"/>
</dbReference>
<dbReference type="FunFam" id="3.30.870.10:FF:000004">
    <property type="entry name" value="protein FAM83H isoform X2"/>
    <property type="match status" value="1"/>
</dbReference>
<dbReference type="PANTHER" id="PTHR16181:SF29">
    <property type="entry name" value="PROTEIN FAM83A-RELATED"/>
    <property type="match status" value="1"/>
</dbReference>
<comment type="similarity">
    <text evidence="2">Belongs to the FAM83 family.</text>
</comment>
<dbReference type="GeneTree" id="ENSGT00940000157889"/>
<dbReference type="EMBL" id="AHAT01001796">
    <property type="status" value="NOT_ANNOTATED_CDS"/>
    <property type="molecule type" value="Genomic_DNA"/>
</dbReference>
<organism evidence="6 7">
    <name type="scientific">Lepisosteus oculatus</name>
    <name type="common">Spotted gar</name>
    <dbReference type="NCBI Taxonomy" id="7918"/>
    <lineage>
        <taxon>Eukaryota</taxon>
        <taxon>Metazoa</taxon>
        <taxon>Chordata</taxon>
        <taxon>Craniata</taxon>
        <taxon>Vertebrata</taxon>
        <taxon>Euteleostomi</taxon>
        <taxon>Actinopterygii</taxon>
        <taxon>Neopterygii</taxon>
        <taxon>Holostei</taxon>
        <taxon>Semionotiformes</taxon>
        <taxon>Lepisosteidae</taxon>
        <taxon>Lepisosteus</taxon>
    </lineage>
</organism>
<accession>W5NJT6</accession>
<reference evidence="6" key="3">
    <citation type="submission" date="2025-09" db="UniProtKB">
        <authorList>
            <consortium name="Ensembl"/>
        </authorList>
    </citation>
    <scope>IDENTIFICATION</scope>
</reference>
<dbReference type="CTD" id="222584"/>
<feature type="region of interest" description="Disordered" evidence="4">
    <location>
        <begin position="693"/>
        <end position="898"/>
    </location>
</feature>
<feature type="compositionally biased region" description="Basic residues" evidence="4">
    <location>
        <begin position="758"/>
        <end position="767"/>
    </location>
</feature>
<feature type="compositionally biased region" description="Polar residues" evidence="4">
    <location>
        <begin position="693"/>
        <end position="709"/>
    </location>
</feature>
<evidence type="ECO:0000256" key="3">
    <source>
        <dbReference type="ARBA" id="ARBA00022490"/>
    </source>
</evidence>
<dbReference type="Gene3D" id="3.30.870.10">
    <property type="entry name" value="Endonuclease Chain A"/>
    <property type="match status" value="1"/>
</dbReference>
<dbReference type="GO" id="GO:0019901">
    <property type="term" value="F:protein kinase binding"/>
    <property type="evidence" value="ECO:0000318"/>
    <property type="project" value="GO_Central"/>
</dbReference>
<dbReference type="GO" id="GO:0005737">
    <property type="term" value="C:cytoplasm"/>
    <property type="evidence" value="ECO:0000318"/>
    <property type="project" value="GO_Central"/>
</dbReference>
<dbReference type="OMA" id="GYKPHFI"/>
<dbReference type="KEGG" id="loc:102686695"/>
<reference evidence="6" key="2">
    <citation type="submission" date="2025-08" db="UniProtKB">
        <authorList>
            <consortium name="Ensembl"/>
        </authorList>
    </citation>
    <scope>IDENTIFICATION</scope>
</reference>
<evidence type="ECO:0000256" key="4">
    <source>
        <dbReference type="SAM" id="MobiDB-lite"/>
    </source>
</evidence>
<dbReference type="InterPro" id="IPR012461">
    <property type="entry name" value="SACK1"/>
</dbReference>
<dbReference type="GO" id="GO:0007165">
    <property type="term" value="P:signal transduction"/>
    <property type="evidence" value="ECO:0000318"/>
    <property type="project" value="GO_Central"/>
</dbReference>